<dbReference type="InterPro" id="IPR036213">
    <property type="entry name" value="Calpain_III_sf"/>
</dbReference>
<dbReference type="GO" id="GO:0005737">
    <property type="term" value="C:cytoplasm"/>
    <property type="evidence" value="ECO:0007669"/>
    <property type="project" value="TreeGrafter"/>
</dbReference>
<evidence type="ECO:0000256" key="2">
    <source>
        <dbReference type="ARBA" id="ARBA00022670"/>
    </source>
</evidence>
<evidence type="ECO:0000256" key="3">
    <source>
        <dbReference type="ARBA" id="ARBA00022801"/>
    </source>
</evidence>
<dbReference type="InterPro" id="IPR033883">
    <property type="entry name" value="C2_III"/>
</dbReference>
<evidence type="ECO:0000259" key="9">
    <source>
        <dbReference type="PROSITE" id="PS50203"/>
    </source>
</evidence>
<feature type="active site" evidence="5 6">
    <location>
        <position position="285"/>
    </location>
</feature>
<evidence type="ECO:0008006" key="12">
    <source>
        <dbReference type="Google" id="ProtNLM"/>
    </source>
</evidence>
<dbReference type="InterPro" id="IPR022682">
    <property type="entry name" value="Calpain_domain_III"/>
</dbReference>
<reference evidence="10" key="3">
    <citation type="submission" date="2025-09" db="UniProtKB">
        <authorList>
            <consortium name="Ensembl"/>
        </authorList>
    </citation>
    <scope>IDENTIFICATION</scope>
</reference>
<evidence type="ECO:0000313" key="10">
    <source>
        <dbReference type="Ensembl" id="ENSSFOP00015049321.1"/>
    </source>
</evidence>
<keyword evidence="11" id="KW-1185">Reference proteome</keyword>
<feature type="domain" description="C2" evidence="8">
    <location>
        <begin position="534"/>
        <end position="651"/>
    </location>
</feature>
<dbReference type="CDD" id="cd04046">
    <property type="entry name" value="C2_Calpain"/>
    <property type="match status" value="1"/>
</dbReference>
<dbReference type="SMART" id="SM00720">
    <property type="entry name" value="calpain_III"/>
    <property type="match status" value="1"/>
</dbReference>
<dbReference type="FunFam" id="2.60.40.150:FF:000173">
    <property type="entry name" value="Calpain 5b"/>
    <property type="match status" value="1"/>
</dbReference>
<proteinExistence type="inferred from homology"/>
<feature type="active site" evidence="5 6">
    <location>
        <position position="317"/>
    </location>
</feature>
<dbReference type="PANTHER" id="PTHR10183">
    <property type="entry name" value="CALPAIN"/>
    <property type="match status" value="1"/>
</dbReference>
<reference evidence="10 11" key="1">
    <citation type="submission" date="2019-04" db="EMBL/GenBank/DDBJ databases">
        <authorList>
            <consortium name="Wellcome Sanger Institute Data Sharing"/>
        </authorList>
    </citation>
    <scope>NUCLEOTIDE SEQUENCE [LARGE SCALE GENOMIC DNA]</scope>
</reference>
<gene>
    <name evidence="10" type="primary">LOC108934214</name>
</gene>
<evidence type="ECO:0000313" key="11">
    <source>
        <dbReference type="Proteomes" id="UP000694397"/>
    </source>
</evidence>
<dbReference type="InterPro" id="IPR000008">
    <property type="entry name" value="C2_dom"/>
</dbReference>
<dbReference type="Proteomes" id="UP000694397">
    <property type="component" value="Chromosome 4"/>
</dbReference>
<dbReference type="PROSITE" id="PS00139">
    <property type="entry name" value="THIOL_PROTEASE_CYS"/>
    <property type="match status" value="1"/>
</dbReference>
<evidence type="ECO:0000259" key="8">
    <source>
        <dbReference type="PROSITE" id="PS50004"/>
    </source>
</evidence>
<sequence>NPATEGARLEGEGTHPGRDASPSLSISTVAFGLPGLSISSECESQKYSVLKKSCWEANKLFEDPEFPTVDKSLFYQRSPPGRVEWKRPGEICDDPHFFVEGISSHDINQGMLGNCWFVAACSCLALQPDLWKKVIPNWKEQEWDPKHPESYAGIFHFCFWIFGEWIDVVIDDRLPTISGKLVYCHSKEKNEFWSALLEKAYAKLSTCYESLDGGDAVCALVDFSGGIAEHINLEKGHYASDPSAQAGLFKKLLKVYERNGMISCSIKASQTEREARMDCGLVKGHAYSVTAVRKIRLGQSMQAHFKVEKIPMIRMRNPWGKIEWKGPWSDGSEEWQRVGSTERESIGLTVEDDGEFWMAFDDWCKYFTSADVCHVINTSLAEAGKTWNKVVHYGSWTKHPVPILNRCGGCMNDKETFLQNPQYLFNMTKEEEEILVSLQQQDMKIHRPPGQGENLTIGFVILKVELNRKYRMHDILTQEVVATSTYINSRSVFMHKILPKGCYIIVPSTFTPEVLGDFMISVYTDVDSGLRVLTEDKPRVNCWSAYLGYPRVVTQIHIHGAEGLENQDSSGGADPYVVIHCEGKSVQSAVQKDTLDPIFDMRAIFYRKKPRKPIIVEVWNSNALQDEFMGQVVLTASVQDSAERRNIRLQNRGQDAGDETPGTITLRVITSAQLTSM</sequence>
<dbReference type="FunFam" id="2.60.120.380:FF:000003">
    <property type="entry name" value="Calpain 5"/>
    <property type="match status" value="1"/>
</dbReference>
<evidence type="ECO:0000256" key="6">
    <source>
        <dbReference type="PROSITE-ProRule" id="PRU00239"/>
    </source>
</evidence>
<protein>
    <recommendedName>
        <fullName evidence="12">Calpain-5-like</fullName>
    </recommendedName>
</protein>
<dbReference type="InterPro" id="IPR033884">
    <property type="entry name" value="C2_Calpain"/>
</dbReference>
<dbReference type="PROSITE" id="PS50004">
    <property type="entry name" value="C2"/>
    <property type="match status" value="1"/>
</dbReference>
<dbReference type="GO" id="GO:0006508">
    <property type="term" value="P:proteolysis"/>
    <property type="evidence" value="ECO:0007669"/>
    <property type="project" value="UniProtKB-KW"/>
</dbReference>
<dbReference type="Gene3D" id="3.90.70.10">
    <property type="entry name" value="Cysteine proteinases"/>
    <property type="match status" value="1"/>
</dbReference>
<dbReference type="Pfam" id="PF00648">
    <property type="entry name" value="Peptidase_C2"/>
    <property type="match status" value="1"/>
</dbReference>
<dbReference type="CDD" id="cd00044">
    <property type="entry name" value="CysPc"/>
    <property type="match status" value="1"/>
</dbReference>
<feature type="active site" evidence="5 6">
    <location>
        <position position="115"/>
    </location>
</feature>
<dbReference type="Gene3D" id="2.60.120.380">
    <property type="match status" value="1"/>
</dbReference>
<dbReference type="InterPro" id="IPR001300">
    <property type="entry name" value="Peptidase_C2_calpain_cat"/>
</dbReference>
<dbReference type="SUPFAM" id="SSF49562">
    <property type="entry name" value="C2 domain (Calcium/lipid-binding domain, CaLB)"/>
    <property type="match status" value="1"/>
</dbReference>
<dbReference type="PANTHER" id="PTHR10183:SF381">
    <property type="entry name" value="CALPAIN-6"/>
    <property type="match status" value="1"/>
</dbReference>
<dbReference type="SMART" id="SM00239">
    <property type="entry name" value="C2"/>
    <property type="match status" value="1"/>
</dbReference>
<dbReference type="InterPro" id="IPR035892">
    <property type="entry name" value="C2_domain_sf"/>
</dbReference>
<dbReference type="SUPFAM" id="SSF54001">
    <property type="entry name" value="Cysteine proteinases"/>
    <property type="match status" value="1"/>
</dbReference>
<dbReference type="Ensembl" id="ENSSFOT00015071116.1">
    <property type="protein sequence ID" value="ENSSFOP00015049321.1"/>
    <property type="gene ID" value="ENSSFOG00015003024.2"/>
</dbReference>
<keyword evidence="4 6" id="KW-0788">Thiol protease</keyword>
<dbReference type="GO" id="GO:0004198">
    <property type="term" value="F:calcium-dependent cysteine-type endopeptidase activity"/>
    <property type="evidence" value="ECO:0007669"/>
    <property type="project" value="InterPro"/>
</dbReference>
<dbReference type="GeneTree" id="ENSGT00940000156128"/>
<evidence type="ECO:0000256" key="1">
    <source>
        <dbReference type="ARBA" id="ARBA00007623"/>
    </source>
</evidence>
<dbReference type="PROSITE" id="PS50203">
    <property type="entry name" value="CALPAIN_CAT"/>
    <property type="match status" value="1"/>
</dbReference>
<dbReference type="InterPro" id="IPR000169">
    <property type="entry name" value="Pept_cys_AS"/>
</dbReference>
<feature type="compositionally biased region" description="Basic and acidic residues" evidence="7">
    <location>
        <begin position="7"/>
        <end position="18"/>
    </location>
</feature>
<keyword evidence="3 6" id="KW-0378">Hydrolase</keyword>
<dbReference type="Gene3D" id="2.60.40.150">
    <property type="entry name" value="C2 domain"/>
    <property type="match status" value="1"/>
</dbReference>
<dbReference type="PRINTS" id="PR00704">
    <property type="entry name" value="CALPAIN"/>
</dbReference>
<keyword evidence="2 6" id="KW-0645">Protease</keyword>
<accession>A0A8C9TDX5</accession>
<evidence type="ECO:0000256" key="5">
    <source>
        <dbReference type="PIRSR" id="PIRSR622684-1"/>
    </source>
</evidence>
<feature type="region of interest" description="Disordered" evidence="7">
    <location>
        <begin position="1"/>
        <end position="23"/>
    </location>
</feature>
<dbReference type="InterPro" id="IPR038765">
    <property type="entry name" value="Papain-like_cys_pep_sf"/>
</dbReference>
<comment type="similarity">
    <text evidence="1">Belongs to the peptidase C2 family.</text>
</comment>
<dbReference type="FunFam" id="3.90.70.10:FF:000027">
    <property type="entry name" value="Calpain 5"/>
    <property type="match status" value="1"/>
</dbReference>
<dbReference type="SMART" id="SM00230">
    <property type="entry name" value="CysPc"/>
    <property type="match status" value="1"/>
</dbReference>
<dbReference type="Pfam" id="PF01067">
    <property type="entry name" value="Calpain_III"/>
    <property type="match status" value="1"/>
</dbReference>
<name>A0A8C9TDX5_SCLFO</name>
<dbReference type="InterPro" id="IPR022684">
    <property type="entry name" value="Calpain_cysteine_protease"/>
</dbReference>
<reference evidence="10" key="2">
    <citation type="submission" date="2025-08" db="UniProtKB">
        <authorList>
            <consortium name="Ensembl"/>
        </authorList>
    </citation>
    <scope>IDENTIFICATION</scope>
</reference>
<dbReference type="AlphaFoldDB" id="A0A8C9TDX5"/>
<evidence type="ECO:0000256" key="7">
    <source>
        <dbReference type="SAM" id="MobiDB-lite"/>
    </source>
</evidence>
<feature type="domain" description="Calpain catalytic" evidence="9">
    <location>
        <begin position="60"/>
        <end position="376"/>
    </location>
</feature>
<dbReference type="OrthoDB" id="424753at2759"/>
<dbReference type="InterPro" id="IPR022683">
    <property type="entry name" value="Calpain_III"/>
</dbReference>
<evidence type="ECO:0000256" key="4">
    <source>
        <dbReference type="ARBA" id="ARBA00022807"/>
    </source>
</evidence>
<dbReference type="SUPFAM" id="SSF49758">
    <property type="entry name" value="Calpain large subunit, middle domain (domain III)"/>
    <property type="match status" value="1"/>
</dbReference>
<dbReference type="Pfam" id="PF00168">
    <property type="entry name" value="C2"/>
    <property type="match status" value="1"/>
</dbReference>
<dbReference type="CDD" id="cd00214">
    <property type="entry name" value="Calpain_III"/>
    <property type="match status" value="1"/>
</dbReference>
<organism evidence="10 11">
    <name type="scientific">Scleropages formosus</name>
    <name type="common">Asian bonytongue</name>
    <name type="synonym">Osteoglossum formosum</name>
    <dbReference type="NCBI Taxonomy" id="113540"/>
    <lineage>
        <taxon>Eukaryota</taxon>
        <taxon>Metazoa</taxon>
        <taxon>Chordata</taxon>
        <taxon>Craniata</taxon>
        <taxon>Vertebrata</taxon>
        <taxon>Euteleostomi</taxon>
        <taxon>Actinopterygii</taxon>
        <taxon>Neopterygii</taxon>
        <taxon>Teleostei</taxon>
        <taxon>Osteoglossocephala</taxon>
        <taxon>Osteoglossomorpha</taxon>
        <taxon>Osteoglossiformes</taxon>
        <taxon>Osteoglossidae</taxon>
        <taxon>Scleropages</taxon>
    </lineage>
</organism>